<organism evidence="2 3">
    <name type="scientific">Ponticaulis profundi</name>
    <dbReference type="NCBI Taxonomy" id="2665222"/>
    <lineage>
        <taxon>Bacteria</taxon>
        <taxon>Pseudomonadati</taxon>
        <taxon>Pseudomonadota</taxon>
        <taxon>Alphaproteobacteria</taxon>
        <taxon>Hyphomonadales</taxon>
        <taxon>Hyphomonadaceae</taxon>
        <taxon>Ponticaulis</taxon>
    </lineage>
</organism>
<protein>
    <submittedName>
        <fullName evidence="2">Nuclear transport factor 2 family protein</fullName>
    </submittedName>
</protein>
<dbReference type="Proteomes" id="UP001596303">
    <property type="component" value="Unassembled WGS sequence"/>
</dbReference>
<feature type="domain" description="SnoaL-like" evidence="1">
    <location>
        <begin position="12"/>
        <end position="108"/>
    </location>
</feature>
<dbReference type="CDD" id="cd00531">
    <property type="entry name" value="NTF2_like"/>
    <property type="match status" value="1"/>
</dbReference>
<dbReference type="Pfam" id="PF12680">
    <property type="entry name" value="SnoaL_2"/>
    <property type="match status" value="1"/>
</dbReference>
<dbReference type="EMBL" id="JBHSSW010000066">
    <property type="protein sequence ID" value="MFC6200044.1"/>
    <property type="molecule type" value="Genomic_DNA"/>
</dbReference>
<reference evidence="3" key="1">
    <citation type="journal article" date="2019" name="Int. J. Syst. Evol. Microbiol.">
        <title>The Global Catalogue of Microorganisms (GCM) 10K type strain sequencing project: providing services to taxonomists for standard genome sequencing and annotation.</title>
        <authorList>
            <consortium name="The Broad Institute Genomics Platform"/>
            <consortium name="The Broad Institute Genome Sequencing Center for Infectious Disease"/>
            <person name="Wu L."/>
            <person name="Ma J."/>
        </authorList>
    </citation>
    <scope>NUCLEOTIDE SEQUENCE [LARGE SCALE GENOMIC DNA]</scope>
    <source>
        <strain evidence="3">CGMCC-1.15741</strain>
    </source>
</reference>
<proteinExistence type="predicted"/>
<dbReference type="Gene3D" id="3.10.450.50">
    <property type="match status" value="1"/>
</dbReference>
<gene>
    <name evidence="2" type="ORF">ACFQDM_18375</name>
</gene>
<evidence type="ECO:0000259" key="1">
    <source>
        <dbReference type="Pfam" id="PF12680"/>
    </source>
</evidence>
<keyword evidence="3" id="KW-1185">Reference proteome</keyword>
<evidence type="ECO:0000313" key="3">
    <source>
        <dbReference type="Proteomes" id="UP001596303"/>
    </source>
</evidence>
<dbReference type="InterPro" id="IPR037401">
    <property type="entry name" value="SnoaL-like"/>
</dbReference>
<comment type="caution">
    <text evidence="2">The sequence shown here is derived from an EMBL/GenBank/DDBJ whole genome shotgun (WGS) entry which is preliminary data.</text>
</comment>
<dbReference type="SUPFAM" id="SSF54427">
    <property type="entry name" value="NTF2-like"/>
    <property type="match status" value="1"/>
</dbReference>
<dbReference type="InterPro" id="IPR032710">
    <property type="entry name" value="NTF2-like_dom_sf"/>
</dbReference>
<accession>A0ABW1SFQ5</accession>
<name>A0ABW1SFQ5_9PROT</name>
<sequence>MAVSIEAFNASWLKAWSDKDVERLVSFYSDDAVYKDPQTAQGLKGHEQLRAYLTQMFAATPPMVYEPDETWAIVNGFCGRWYCKVGETGDDNTLRGFDLVILKDDKIAVNEVYLHELGGTQ</sequence>
<dbReference type="RefSeq" id="WP_377381886.1">
    <property type="nucleotide sequence ID" value="NZ_JBHSSW010000066.1"/>
</dbReference>
<evidence type="ECO:0000313" key="2">
    <source>
        <dbReference type="EMBL" id="MFC6200044.1"/>
    </source>
</evidence>